<evidence type="ECO:0000256" key="1">
    <source>
        <dbReference type="SAM" id="MobiDB-lite"/>
    </source>
</evidence>
<dbReference type="EMBL" id="JADGJQ010000060">
    <property type="protein sequence ID" value="KAJ3174810.1"/>
    <property type="molecule type" value="Genomic_DNA"/>
</dbReference>
<name>A0AAD5TFB0_9FUNG</name>
<accession>A0AAD5TFB0</accession>
<feature type="region of interest" description="Disordered" evidence="1">
    <location>
        <begin position="103"/>
        <end position="130"/>
    </location>
</feature>
<gene>
    <name evidence="2" type="ORF">HDU87_006927</name>
</gene>
<feature type="region of interest" description="Disordered" evidence="1">
    <location>
        <begin position="25"/>
        <end position="89"/>
    </location>
</feature>
<sequence>MALKITTRTHKTWISAEKAVQPLTAKRKVTGSSKMVPTKTPHRLLSHAAALPLPPSPPASTDVDLPPATIHDEPKPRPPPQPPPDGHAAINPELAAAAAVPLPPSPATAATHNPKSPPHQPQPPQPPAPTATQLLALQTRALQSSYVLAASRAARAKQTQHANSQLVALHERVAADRSALADAELGVIDARRAINAVGPLTAAEGRLRELVAVIDAFDGAYAKFVGAVRDSVVVKMPSVGLRMDRPAAAVGRVLDAAAAVEPLATVETLATVLTDTRAVAEAAAKEMRECQQLAAELRAAKAVQDSHAIGREQRAASALREGDELAWLVVS</sequence>
<keyword evidence="3" id="KW-1185">Reference proteome</keyword>
<organism evidence="2 3">
    <name type="scientific">Geranomyces variabilis</name>
    <dbReference type="NCBI Taxonomy" id="109894"/>
    <lineage>
        <taxon>Eukaryota</taxon>
        <taxon>Fungi</taxon>
        <taxon>Fungi incertae sedis</taxon>
        <taxon>Chytridiomycota</taxon>
        <taxon>Chytridiomycota incertae sedis</taxon>
        <taxon>Chytridiomycetes</taxon>
        <taxon>Spizellomycetales</taxon>
        <taxon>Powellomycetaceae</taxon>
        <taxon>Geranomyces</taxon>
    </lineage>
</organism>
<evidence type="ECO:0000313" key="2">
    <source>
        <dbReference type="EMBL" id="KAJ3174810.1"/>
    </source>
</evidence>
<protein>
    <submittedName>
        <fullName evidence="2">Uncharacterized protein</fullName>
    </submittedName>
</protein>
<reference evidence="2" key="1">
    <citation type="submission" date="2020-05" db="EMBL/GenBank/DDBJ databases">
        <title>Phylogenomic resolution of chytrid fungi.</title>
        <authorList>
            <person name="Stajich J.E."/>
            <person name="Amses K."/>
            <person name="Simmons R."/>
            <person name="Seto K."/>
            <person name="Myers J."/>
            <person name="Bonds A."/>
            <person name="Quandt C.A."/>
            <person name="Barry K."/>
            <person name="Liu P."/>
            <person name="Grigoriev I."/>
            <person name="Longcore J.E."/>
            <person name="James T.Y."/>
        </authorList>
    </citation>
    <scope>NUCLEOTIDE SEQUENCE</scope>
    <source>
        <strain evidence="2">JEL0379</strain>
    </source>
</reference>
<dbReference type="AlphaFoldDB" id="A0AAD5TFB0"/>
<dbReference type="Proteomes" id="UP001212152">
    <property type="component" value="Unassembled WGS sequence"/>
</dbReference>
<evidence type="ECO:0000313" key="3">
    <source>
        <dbReference type="Proteomes" id="UP001212152"/>
    </source>
</evidence>
<feature type="compositionally biased region" description="Pro residues" evidence="1">
    <location>
        <begin position="115"/>
        <end position="129"/>
    </location>
</feature>
<proteinExistence type="predicted"/>
<comment type="caution">
    <text evidence="2">The sequence shown here is derived from an EMBL/GenBank/DDBJ whole genome shotgun (WGS) entry which is preliminary data.</text>
</comment>